<dbReference type="RefSeq" id="WP_184785784.1">
    <property type="nucleotide sequence ID" value="NZ_BONT01000020.1"/>
</dbReference>
<keyword evidence="3" id="KW-1185">Reference proteome</keyword>
<proteinExistence type="inferred from homology"/>
<dbReference type="InterPro" id="IPR036689">
    <property type="entry name" value="ESAT-6-like_sf"/>
</dbReference>
<dbReference type="InterPro" id="IPR010310">
    <property type="entry name" value="T7SS_ESAT-6-like"/>
</dbReference>
<reference evidence="2 3" key="1">
    <citation type="submission" date="2020-08" db="EMBL/GenBank/DDBJ databases">
        <title>Genomic Encyclopedia of Type Strains, Phase IV (KMG-IV): sequencing the most valuable type-strain genomes for metagenomic binning, comparative biology and taxonomic classification.</title>
        <authorList>
            <person name="Goeker M."/>
        </authorList>
    </citation>
    <scope>NUCLEOTIDE SEQUENCE [LARGE SCALE GENOMIC DNA]</scope>
    <source>
        <strain evidence="2 3">YIM 65646</strain>
    </source>
</reference>
<gene>
    <name evidence="2" type="ORF">HNR73_000696</name>
</gene>
<sequence length="99" mass="10534">MPIAASVETINQAATDTNNTAESIQGKLTSLRNLMEGLAGSWQGAASAKFMQVMQAFDKEGNDMMTALGNIAEILKQSGANIQANEEESNSSFDKFGMI</sequence>
<dbReference type="EMBL" id="JACHGT010000002">
    <property type="protein sequence ID" value="MBB6032849.1"/>
    <property type="molecule type" value="Genomic_DNA"/>
</dbReference>
<comment type="caution">
    <text evidence="2">The sequence shown here is derived from an EMBL/GenBank/DDBJ whole genome shotgun (WGS) entry which is preliminary data.</text>
</comment>
<evidence type="ECO:0000313" key="2">
    <source>
        <dbReference type="EMBL" id="MBB6032849.1"/>
    </source>
</evidence>
<dbReference type="Gene3D" id="1.10.287.1060">
    <property type="entry name" value="ESAT-6-like"/>
    <property type="match status" value="1"/>
</dbReference>
<organism evidence="2 3">
    <name type="scientific">Phytomonospora endophytica</name>
    <dbReference type="NCBI Taxonomy" id="714109"/>
    <lineage>
        <taxon>Bacteria</taxon>
        <taxon>Bacillati</taxon>
        <taxon>Actinomycetota</taxon>
        <taxon>Actinomycetes</taxon>
        <taxon>Micromonosporales</taxon>
        <taxon>Micromonosporaceae</taxon>
        <taxon>Phytomonospora</taxon>
    </lineage>
</organism>
<protein>
    <recommendedName>
        <fullName evidence="1">ESAT-6-like protein</fullName>
    </recommendedName>
</protein>
<accession>A0A841FJN7</accession>
<dbReference type="AlphaFoldDB" id="A0A841FJN7"/>
<evidence type="ECO:0000256" key="1">
    <source>
        <dbReference type="RuleBase" id="RU362001"/>
    </source>
</evidence>
<dbReference type="Proteomes" id="UP000548476">
    <property type="component" value="Unassembled WGS sequence"/>
</dbReference>
<comment type="similarity">
    <text evidence="1">Belongs to the WXG100 family.</text>
</comment>
<dbReference type="NCBIfam" id="TIGR03930">
    <property type="entry name" value="WXG100_ESAT6"/>
    <property type="match status" value="1"/>
</dbReference>
<dbReference type="Pfam" id="PF06013">
    <property type="entry name" value="WXG100"/>
    <property type="match status" value="1"/>
</dbReference>
<evidence type="ECO:0000313" key="3">
    <source>
        <dbReference type="Proteomes" id="UP000548476"/>
    </source>
</evidence>
<name>A0A841FJN7_9ACTN</name>
<dbReference type="SUPFAM" id="SSF140453">
    <property type="entry name" value="EsxAB dimer-like"/>
    <property type="match status" value="1"/>
</dbReference>